<keyword evidence="4" id="KW-0472">Membrane</keyword>
<accession>A0ABS2WSV3</accession>
<dbReference type="PANTHER" id="PTHR38776:SF1">
    <property type="entry name" value="MLTA-INTERACTING PROTEIN-RELATED"/>
    <property type="match status" value="1"/>
</dbReference>
<protein>
    <submittedName>
        <fullName evidence="7">MipA/OmpV family protein</fullName>
    </submittedName>
</protein>
<evidence type="ECO:0000256" key="5">
    <source>
        <dbReference type="ARBA" id="ARBA00023237"/>
    </source>
</evidence>
<reference evidence="8" key="1">
    <citation type="submission" date="2021-02" db="EMBL/GenBank/DDBJ databases">
        <title>Sulfurospirillum tamanensis sp. nov.</title>
        <authorList>
            <person name="Merkel A.Y."/>
        </authorList>
    </citation>
    <scope>NUCLEOTIDE SEQUENCE [LARGE SCALE GENOMIC DNA]</scope>
    <source>
        <strain evidence="8">T05b</strain>
    </source>
</reference>
<evidence type="ECO:0000256" key="4">
    <source>
        <dbReference type="ARBA" id="ARBA00023136"/>
    </source>
</evidence>
<dbReference type="Pfam" id="PF06629">
    <property type="entry name" value="MipA"/>
    <property type="match status" value="1"/>
</dbReference>
<dbReference type="Proteomes" id="UP000703590">
    <property type="component" value="Unassembled WGS sequence"/>
</dbReference>
<reference evidence="7 8" key="2">
    <citation type="submission" date="2021-02" db="EMBL/GenBank/DDBJ databases">
        <title>Sulfurospirillum tamanensis sp. nov.</title>
        <authorList>
            <person name="Frolova A."/>
            <person name="Merkel A."/>
            <person name="Slobodkin A."/>
        </authorList>
    </citation>
    <scope>NUCLEOTIDE SEQUENCE [LARGE SCALE GENOMIC DNA]</scope>
    <source>
        <strain evidence="7 8">T05b</strain>
    </source>
</reference>
<comment type="similarity">
    <text evidence="2">Belongs to the MipA/OmpV family.</text>
</comment>
<keyword evidence="8" id="KW-1185">Reference proteome</keyword>
<evidence type="ECO:0000256" key="3">
    <source>
        <dbReference type="ARBA" id="ARBA00022729"/>
    </source>
</evidence>
<organism evidence="7 8">
    <name type="scientific">Sulfurospirillum tamanense</name>
    <dbReference type="NCBI Taxonomy" id="2813362"/>
    <lineage>
        <taxon>Bacteria</taxon>
        <taxon>Pseudomonadati</taxon>
        <taxon>Campylobacterota</taxon>
        <taxon>Epsilonproteobacteria</taxon>
        <taxon>Campylobacterales</taxon>
        <taxon>Sulfurospirillaceae</taxon>
        <taxon>Sulfurospirillum</taxon>
    </lineage>
</organism>
<dbReference type="PANTHER" id="PTHR38776">
    <property type="entry name" value="MLTA-INTERACTING PROTEIN-RELATED"/>
    <property type="match status" value="1"/>
</dbReference>
<evidence type="ECO:0000313" key="7">
    <source>
        <dbReference type="EMBL" id="MBN2964702.1"/>
    </source>
</evidence>
<keyword evidence="5" id="KW-0998">Cell outer membrane</keyword>
<evidence type="ECO:0000256" key="6">
    <source>
        <dbReference type="SAM" id="SignalP"/>
    </source>
</evidence>
<comment type="caution">
    <text evidence="7">The sequence shown here is derived from an EMBL/GenBank/DDBJ whole genome shotgun (WGS) entry which is preliminary data.</text>
</comment>
<reference evidence="7 8" key="3">
    <citation type="submission" date="2021-02" db="EMBL/GenBank/DDBJ databases">
        <authorList>
            <person name="Merkel A.Y."/>
        </authorList>
    </citation>
    <scope>NUCLEOTIDE SEQUENCE [LARGE SCALE GENOMIC DNA]</scope>
    <source>
        <strain evidence="7 8">T05b</strain>
    </source>
</reference>
<dbReference type="RefSeq" id="WP_205459253.1">
    <property type="nucleotide sequence ID" value="NZ_JAFHKK010000016.1"/>
</dbReference>
<comment type="subcellular location">
    <subcellularLocation>
        <location evidence="1">Cell outer membrane</location>
    </subcellularLocation>
</comment>
<keyword evidence="3 6" id="KW-0732">Signal</keyword>
<evidence type="ECO:0000313" key="8">
    <source>
        <dbReference type="Proteomes" id="UP000703590"/>
    </source>
</evidence>
<evidence type="ECO:0000256" key="2">
    <source>
        <dbReference type="ARBA" id="ARBA00005722"/>
    </source>
</evidence>
<feature type="signal peptide" evidence="6">
    <location>
        <begin position="1"/>
        <end position="19"/>
    </location>
</feature>
<evidence type="ECO:0000256" key="1">
    <source>
        <dbReference type="ARBA" id="ARBA00004442"/>
    </source>
</evidence>
<gene>
    <name evidence="7" type="ORF">JWV37_07910</name>
</gene>
<dbReference type="InterPro" id="IPR010583">
    <property type="entry name" value="MipA"/>
</dbReference>
<proteinExistence type="inferred from homology"/>
<feature type="chain" id="PRO_5046936383" evidence="6">
    <location>
        <begin position="20"/>
        <end position="245"/>
    </location>
</feature>
<name>A0ABS2WSV3_9BACT</name>
<sequence length="245" mass="27278">MRYITALTALSLAYSSSVAFDELQLGLVGFADSKPYKSVSSEAQLFPFIKARYGMVYFEGLDFGVDAWENERVALKAGISLGTYGYKAKDGAYLSGMKTKRPSLDGDFRAKVTLSKTSYLTIRLSPDISNQHNGYGASAQYTNVLFQKDAHHLSGFIKAEYLSDKKADYYFGVASKESSAERKAYKVGNAINPSVGINYAYALSKHWTFLGGVKYVHLDSTIYKSPLVEDHEDISAYLGFMYRFF</sequence>
<dbReference type="EMBL" id="JAFHKK010000016">
    <property type="protein sequence ID" value="MBN2964702.1"/>
    <property type="molecule type" value="Genomic_DNA"/>
</dbReference>